<organism evidence="1 2">
    <name type="scientific">Rhodohalobacter barkolensis</name>
    <dbReference type="NCBI Taxonomy" id="2053187"/>
    <lineage>
        <taxon>Bacteria</taxon>
        <taxon>Pseudomonadati</taxon>
        <taxon>Balneolota</taxon>
        <taxon>Balneolia</taxon>
        <taxon>Balneolales</taxon>
        <taxon>Balneolaceae</taxon>
        <taxon>Rhodohalobacter</taxon>
    </lineage>
</organism>
<dbReference type="InterPro" id="IPR036583">
    <property type="entry name" value="23S_rRNA_IVS_sf"/>
</dbReference>
<dbReference type="Pfam" id="PF05635">
    <property type="entry name" value="23S_rRNA_IVP"/>
    <property type="match status" value="1"/>
</dbReference>
<proteinExistence type="predicted"/>
<evidence type="ECO:0000313" key="2">
    <source>
        <dbReference type="Proteomes" id="UP000233398"/>
    </source>
</evidence>
<dbReference type="SUPFAM" id="SSF158446">
    <property type="entry name" value="IVS-encoded protein-like"/>
    <property type="match status" value="1"/>
</dbReference>
<comment type="caution">
    <text evidence="1">The sequence shown here is derived from an EMBL/GenBank/DDBJ whole genome shotgun (WGS) entry which is preliminary data.</text>
</comment>
<dbReference type="PANTHER" id="PTHR38471">
    <property type="entry name" value="FOUR HELIX BUNDLE PROTEIN"/>
    <property type="match status" value="1"/>
</dbReference>
<keyword evidence="2" id="KW-1185">Reference proteome</keyword>
<reference evidence="1 2" key="1">
    <citation type="submission" date="2017-11" db="EMBL/GenBank/DDBJ databases">
        <title>Rhodohalobacter 15182 sp. nov., isolated from a salt lake.</title>
        <authorList>
            <person name="Han S."/>
        </authorList>
    </citation>
    <scope>NUCLEOTIDE SEQUENCE [LARGE SCALE GENOMIC DNA]</scope>
    <source>
        <strain evidence="1 2">15182</strain>
    </source>
</reference>
<evidence type="ECO:0008006" key="3">
    <source>
        <dbReference type="Google" id="ProtNLM"/>
    </source>
</evidence>
<name>A0A2N0VIV1_9BACT</name>
<dbReference type="PANTHER" id="PTHR38471:SF2">
    <property type="entry name" value="FOUR HELIX BUNDLE PROTEIN"/>
    <property type="match status" value="1"/>
</dbReference>
<dbReference type="NCBIfam" id="TIGR02436">
    <property type="entry name" value="four helix bundle protein"/>
    <property type="match status" value="1"/>
</dbReference>
<accession>A0A2N0VIV1</accession>
<protein>
    <recommendedName>
        <fullName evidence="3">Four helix bundle protein</fullName>
    </recommendedName>
</protein>
<sequence length="56" mass="6066">MKSSVVSISSNIAEGAGRKGTKEFCHFLSIAYGSACEVETQLIISKNLEFIQKKSV</sequence>
<dbReference type="InterPro" id="IPR012657">
    <property type="entry name" value="23S_rRNA-intervening_sequence"/>
</dbReference>
<dbReference type="EMBL" id="PISP01000001">
    <property type="protein sequence ID" value="PKD44113.1"/>
    <property type="molecule type" value="Genomic_DNA"/>
</dbReference>
<dbReference type="OrthoDB" id="9811959at2"/>
<dbReference type="AlphaFoldDB" id="A0A2N0VIV1"/>
<dbReference type="Gene3D" id="1.20.1440.60">
    <property type="entry name" value="23S rRNA-intervening sequence"/>
    <property type="match status" value="1"/>
</dbReference>
<dbReference type="Proteomes" id="UP000233398">
    <property type="component" value="Unassembled WGS sequence"/>
</dbReference>
<evidence type="ECO:0000313" key="1">
    <source>
        <dbReference type="EMBL" id="PKD44113.1"/>
    </source>
</evidence>
<gene>
    <name evidence="1" type="ORF">CWD77_01175</name>
</gene>